<gene>
    <name evidence="2" type="ORF">CRN84_16880</name>
</gene>
<feature type="domain" description="Double-GTPase 1" evidence="1">
    <location>
        <begin position="8"/>
        <end position="276"/>
    </location>
</feature>
<dbReference type="SUPFAM" id="SSF52540">
    <property type="entry name" value="P-loop containing nucleoside triphosphate hydrolases"/>
    <property type="match status" value="2"/>
</dbReference>
<protein>
    <recommendedName>
        <fullName evidence="1">Double-GTPase 1 domain-containing protein</fullName>
    </recommendedName>
</protein>
<dbReference type="OrthoDB" id="9758793at2"/>
<dbReference type="InterPro" id="IPR027417">
    <property type="entry name" value="P-loop_NTPase"/>
</dbReference>
<dbReference type="Proteomes" id="UP000224974">
    <property type="component" value="Unassembled WGS sequence"/>
</dbReference>
<evidence type="ECO:0000313" key="3">
    <source>
        <dbReference type="Proteomes" id="UP000224974"/>
    </source>
</evidence>
<comment type="caution">
    <text evidence="2">The sequence shown here is derived from an EMBL/GenBank/DDBJ whole genome shotgun (WGS) entry which is preliminary data.</text>
</comment>
<organism evidence="2 3">
    <name type="scientific">Budvicia aquatica</name>
    <dbReference type="NCBI Taxonomy" id="82979"/>
    <lineage>
        <taxon>Bacteria</taxon>
        <taxon>Pseudomonadati</taxon>
        <taxon>Pseudomonadota</taxon>
        <taxon>Gammaproteobacteria</taxon>
        <taxon>Enterobacterales</taxon>
        <taxon>Budviciaceae</taxon>
        <taxon>Budvicia</taxon>
    </lineage>
</organism>
<reference evidence="3" key="1">
    <citation type="submission" date="2017-09" db="EMBL/GenBank/DDBJ databases">
        <title>FDA dAtabase for Regulatory Grade micrObial Sequences (FDA-ARGOS): Supporting development and validation of Infectious Disease Dx tests.</title>
        <authorList>
            <person name="Minogue T."/>
            <person name="Wolcott M."/>
            <person name="Wasieloski L."/>
            <person name="Aguilar W."/>
            <person name="Moore D."/>
            <person name="Tallon L."/>
            <person name="Sadzewicz L."/>
            <person name="Ott S."/>
            <person name="Zhao X."/>
            <person name="Nagaraj S."/>
            <person name="Vavikolanu K."/>
            <person name="Aluvathingal J."/>
            <person name="Nadendla S."/>
            <person name="Sichtig H."/>
        </authorList>
    </citation>
    <scope>NUCLEOTIDE SEQUENCE [LARGE SCALE GENOMIC DNA]</scope>
    <source>
        <strain evidence="3">FDAARGOS_387</strain>
    </source>
</reference>
<dbReference type="InterPro" id="IPR045530">
    <property type="entry name" value="DO-GTPase1"/>
</dbReference>
<dbReference type="RefSeq" id="WP_029095772.1">
    <property type="nucleotide sequence ID" value="NZ_PDDX01000001.1"/>
</dbReference>
<dbReference type="STRING" id="1111728.GCA_000427805_03747"/>
<dbReference type="Pfam" id="PF19975">
    <property type="entry name" value="DO-GTPase1"/>
    <property type="match status" value="1"/>
</dbReference>
<evidence type="ECO:0000259" key="1">
    <source>
        <dbReference type="Pfam" id="PF19975"/>
    </source>
</evidence>
<sequence length="280" mass="31533">MKPIQHSIIGLPGTGKTTFIAALWHLLTSNEISSKFVLNDLIGDRTHLESIADTWRRCEEVPRTSMAAETKVSMYVKDTRTNEVAILHFPDFSGESFEQQLLSRSCTSEYLEGFSGSGGIMLFVNANDSFDGLSIVDTYPLESSSKFEGEPDLHTEWEPNMVPRQVNLVELLQFLMHPPFERCLRRLVIIISAWDVIDTSNLEPIKWLEKELPLLFQFVSTNKDSFVFRVYGVSAQGGDVNSDARKELAMKTPSTRINCIGPETNPHDLTSPIAWLMSSE</sequence>
<proteinExistence type="predicted"/>
<evidence type="ECO:0000313" key="2">
    <source>
        <dbReference type="EMBL" id="PHI30892.1"/>
    </source>
</evidence>
<accession>A0A2C6DRE3</accession>
<dbReference type="EMBL" id="PDDX01000001">
    <property type="protein sequence ID" value="PHI30892.1"/>
    <property type="molecule type" value="Genomic_DNA"/>
</dbReference>
<name>A0A2C6DRE3_9GAMM</name>
<keyword evidence="3" id="KW-1185">Reference proteome</keyword>
<dbReference type="AlphaFoldDB" id="A0A2C6DRE3"/>